<protein>
    <recommendedName>
        <fullName evidence="7">Aspartate aminotransferase</fullName>
        <ecNumber evidence="7">2.6.1.1</ecNumber>
    </recommendedName>
</protein>
<dbReference type="EC" id="2.6.1.1" evidence="7"/>
<comment type="cofactor">
    <cofactor evidence="1">
        <name>pyridoxal 5'-phosphate</name>
        <dbReference type="ChEBI" id="CHEBI:597326"/>
    </cofactor>
</comment>
<comment type="catalytic activity">
    <reaction evidence="7">
        <text>L-aspartate + 2-oxoglutarate = oxaloacetate + L-glutamate</text>
        <dbReference type="Rhea" id="RHEA:21824"/>
        <dbReference type="ChEBI" id="CHEBI:16452"/>
        <dbReference type="ChEBI" id="CHEBI:16810"/>
        <dbReference type="ChEBI" id="CHEBI:29985"/>
        <dbReference type="ChEBI" id="CHEBI:29991"/>
        <dbReference type="EC" id="2.6.1.1"/>
    </reaction>
</comment>
<dbReference type="SUPFAM" id="SSF53383">
    <property type="entry name" value="PLP-dependent transferases"/>
    <property type="match status" value="1"/>
</dbReference>
<dbReference type="NCBIfam" id="NF006719">
    <property type="entry name" value="PRK09257.1"/>
    <property type="match status" value="1"/>
</dbReference>
<evidence type="ECO:0000259" key="8">
    <source>
        <dbReference type="Pfam" id="PF00155"/>
    </source>
</evidence>
<dbReference type="InParanoid" id="B8MC93"/>
<dbReference type="RefSeq" id="XP_002482531.1">
    <property type="nucleotide sequence ID" value="XM_002482486.1"/>
</dbReference>
<dbReference type="HOGENOM" id="CLU_032440_1_2_1"/>
<evidence type="ECO:0000256" key="7">
    <source>
        <dbReference type="RuleBase" id="RU000480"/>
    </source>
</evidence>
<evidence type="ECO:0000256" key="6">
    <source>
        <dbReference type="ARBA" id="ARBA00022898"/>
    </source>
</evidence>
<evidence type="ECO:0000256" key="5">
    <source>
        <dbReference type="ARBA" id="ARBA00022679"/>
    </source>
</evidence>
<evidence type="ECO:0000313" key="10">
    <source>
        <dbReference type="Proteomes" id="UP000001745"/>
    </source>
</evidence>
<evidence type="ECO:0000256" key="2">
    <source>
        <dbReference type="ARBA" id="ARBA00007441"/>
    </source>
</evidence>
<sequence length="454" mass="50102">MAPPPHRLQLSPHNSLPTTTSATAVSRLSQLSSHIMGSTSTAGIFTAVNVPQAPEDPLFGLMAAYRKDPSDKKVDLGIGAYRDDNAKPWILPVVRKADDILKNDPELNHEYLPIAGLPQYTSAAQKLILGADSPAIKDNRVASFQTISGTGAVHLGALFLAKFHPHQQPRPTVYLSDPTWANHNQIFTNVGLSIAKYPYFSRETKGLDIEGMVSALNNAPAGSIIVLHACAHNPTGVDPSPDQWKRIAEVVRAKNHFPFFDCAYQGFASGDLARDAWAIRYFVEQGFETCIAQSFAKNFGLYGERAGAYHFVSPPNQPDNSIQHIASQLAILQRSEISNPPAYGSRIASIILNDPKLFSEWEEDLRTMSGRIAEMRKGLRSRLEARQTPGSWEHITSQIGMFSFTGLSEKQVQILREKWHIYMTKNGRISMAGLNSHNIDYVAEAIDSVVRETQ</sequence>
<dbReference type="PRINTS" id="PR00799">
    <property type="entry name" value="TRANSAMINASE"/>
</dbReference>
<evidence type="ECO:0000256" key="1">
    <source>
        <dbReference type="ARBA" id="ARBA00001933"/>
    </source>
</evidence>
<feature type="domain" description="Aminotransferase class I/classII large" evidence="8">
    <location>
        <begin position="72"/>
        <end position="446"/>
    </location>
</feature>
<keyword evidence="5 7" id="KW-0808">Transferase</keyword>
<dbReference type="InterPro" id="IPR004839">
    <property type="entry name" value="Aminotransferase_I/II_large"/>
</dbReference>
<dbReference type="VEuPathDB" id="FungiDB:TSTA_122710"/>
<keyword evidence="4 7" id="KW-0032">Aminotransferase</keyword>
<comment type="miscellaneous">
    <text evidence="7">In eukaryotes there are cytoplasmic, mitochondrial and chloroplastic isozymes.</text>
</comment>
<proteinExistence type="inferred from homology"/>
<dbReference type="STRING" id="441959.B8MC93"/>
<dbReference type="GeneID" id="8097736"/>
<dbReference type="FunFam" id="3.90.1150.10:FF:000001">
    <property type="entry name" value="Aspartate aminotransferase"/>
    <property type="match status" value="1"/>
</dbReference>
<evidence type="ECO:0000256" key="4">
    <source>
        <dbReference type="ARBA" id="ARBA00022576"/>
    </source>
</evidence>
<dbReference type="InterPro" id="IPR004838">
    <property type="entry name" value="NHTrfase_class1_PyrdxlP-BS"/>
</dbReference>
<gene>
    <name evidence="9" type="ORF">TSTA_122710</name>
</gene>
<evidence type="ECO:0000256" key="3">
    <source>
        <dbReference type="ARBA" id="ARBA00011738"/>
    </source>
</evidence>
<dbReference type="eggNOG" id="KOG1412">
    <property type="taxonomic scope" value="Eukaryota"/>
</dbReference>
<dbReference type="PANTHER" id="PTHR11879">
    <property type="entry name" value="ASPARTATE AMINOTRANSFERASE"/>
    <property type="match status" value="1"/>
</dbReference>
<dbReference type="FunFam" id="3.40.640.10:FF:000064">
    <property type="entry name" value="Aspartate aminotransferase"/>
    <property type="match status" value="1"/>
</dbReference>
<dbReference type="InterPro" id="IPR015424">
    <property type="entry name" value="PyrdxlP-dep_Trfase"/>
</dbReference>
<dbReference type="GO" id="GO:0005829">
    <property type="term" value="C:cytosol"/>
    <property type="evidence" value="ECO:0007669"/>
    <property type="project" value="TreeGrafter"/>
</dbReference>
<keyword evidence="10" id="KW-1185">Reference proteome</keyword>
<evidence type="ECO:0000313" key="9">
    <source>
        <dbReference type="EMBL" id="EED18539.1"/>
    </source>
</evidence>
<reference evidence="10" key="1">
    <citation type="journal article" date="2015" name="Genome Announc.">
        <title>Genome sequence of the AIDS-associated pathogen Penicillium marneffei (ATCC18224) and its near taxonomic relative Talaromyces stipitatus (ATCC10500).</title>
        <authorList>
            <person name="Nierman W.C."/>
            <person name="Fedorova-Abrams N.D."/>
            <person name="Andrianopoulos A."/>
        </authorList>
    </citation>
    <scope>NUCLEOTIDE SEQUENCE [LARGE SCALE GENOMIC DNA]</scope>
    <source>
        <strain evidence="10">ATCC 10500 / CBS 375.48 / QM 6759 / NRRL 1006</strain>
    </source>
</reference>
<comment type="subunit">
    <text evidence="3 7">Homodimer.</text>
</comment>
<dbReference type="OMA" id="GTWTHIT"/>
<dbReference type="PANTHER" id="PTHR11879:SF55">
    <property type="entry name" value="GLUTAMATE OXALOACETATE TRANSAMINASE 1, ISOFORM B"/>
    <property type="match status" value="1"/>
</dbReference>
<dbReference type="GO" id="GO:0006532">
    <property type="term" value="P:aspartate biosynthetic process"/>
    <property type="evidence" value="ECO:0007669"/>
    <property type="project" value="TreeGrafter"/>
</dbReference>
<name>B8MC93_TALSN</name>
<dbReference type="Gene3D" id="3.90.1150.10">
    <property type="entry name" value="Aspartate Aminotransferase, domain 1"/>
    <property type="match status" value="1"/>
</dbReference>
<dbReference type="InterPro" id="IPR000796">
    <property type="entry name" value="Asp_trans"/>
</dbReference>
<dbReference type="AlphaFoldDB" id="B8MC93"/>
<dbReference type="EMBL" id="EQ962655">
    <property type="protein sequence ID" value="EED18539.1"/>
    <property type="molecule type" value="Genomic_DNA"/>
</dbReference>
<dbReference type="Gene3D" id="3.40.640.10">
    <property type="entry name" value="Type I PLP-dependent aspartate aminotransferase-like (Major domain)"/>
    <property type="match status" value="1"/>
</dbReference>
<dbReference type="PROSITE" id="PS00105">
    <property type="entry name" value="AA_TRANSFER_CLASS_1"/>
    <property type="match status" value="1"/>
</dbReference>
<keyword evidence="6" id="KW-0663">Pyridoxal phosphate</keyword>
<accession>B8MC93</accession>
<dbReference type="CDD" id="cd00609">
    <property type="entry name" value="AAT_like"/>
    <property type="match status" value="1"/>
</dbReference>
<dbReference type="GO" id="GO:0004069">
    <property type="term" value="F:L-aspartate:2-oxoglutarate aminotransferase activity"/>
    <property type="evidence" value="ECO:0007669"/>
    <property type="project" value="UniProtKB-EC"/>
</dbReference>
<dbReference type="PhylomeDB" id="B8MC93"/>
<dbReference type="OrthoDB" id="6752799at2759"/>
<dbReference type="InterPro" id="IPR015421">
    <property type="entry name" value="PyrdxlP-dep_Trfase_major"/>
</dbReference>
<dbReference type="Proteomes" id="UP000001745">
    <property type="component" value="Unassembled WGS sequence"/>
</dbReference>
<organism evidence="9 10">
    <name type="scientific">Talaromyces stipitatus (strain ATCC 10500 / CBS 375.48 / QM 6759 / NRRL 1006)</name>
    <name type="common">Penicillium stipitatum</name>
    <dbReference type="NCBI Taxonomy" id="441959"/>
    <lineage>
        <taxon>Eukaryota</taxon>
        <taxon>Fungi</taxon>
        <taxon>Dikarya</taxon>
        <taxon>Ascomycota</taxon>
        <taxon>Pezizomycotina</taxon>
        <taxon>Eurotiomycetes</taxon>
        <taxon>Eurotiomycetidae</taxon>
        <taxon>Eurotiales</taxon>
        <taxon>Trichocomaceae</taxon>
        <taxon>Talaromyces</taxon>
        <taxon>Talaromyces sect. Talaromyces</taxon>
    </lineage>
</organism>
<dbReference type="GO" id="GO:0030170">
    <property type="term" value="F:pyridoxal phosphate binding"/>
    <property type="evidence" value="ECO:0007669"/>
    <property type="project" value="InterPro"/>
</dbReference>
<dbReference type="InterPro" id="IPR015422">
    <property type="entry name" value="PyrdxlP-dep_Trfase_small"/>
</dbReference>
<dbReference type="FunCoup" id="B8MC93">
    <property type="interactions" value="872"/>
</dbReference>
<dbReference type="Pfam" id="PF00155">
    <property type="entry name" value="Aminotran_1_2"/>
    <property type="match status" value="1"/>
</dbReference>
<comment type="similarity">
    <text evidence="2">Belongs to the class-I pyridoxal-phosphate-dependent aminotransferase family.</text>
</comment>